<dbReference type="InterPro" id="IPR001661">
    <property type="entry name" value="Glyco_hydro_37"/>
</dbReference>
<dbReference type="PANTHER" id="PTHR23403:SF1">
    <property type="entry name" value="TREHALASE"/>
    <property type="match status" value="1"/>
</dbReference>
<dbReference type="GO" id="GO:0004555">
    <property type="term" value="F:alpha,alpha-trehalase activity"/>
    <property type="evidence" value="ECO:0007669"/>
    <property type="project" value="InterPro"/>
</dbReference>
<keyword evidence="3" id="KW-0732">Signal</keyword>
<dbReference type="PANTHER" id="PTHR23403">
    <property type="entry name" value="TREHALASE"/>
    <property type="match status" value="1"/>
</dbReference>
<feature type="signal peptide" evidence="3">
    <location>
        <begin position="1"/>
        <end position="21"/>
    </location>
</feature>
<gene>
    <name evidence="4" type="primary">treF</name>
    <name evidence="4" type="ORF">G7Y85_00870</name>
</gene>
<dbReference type="NCBIfam" id="NF009773">
    <property type="entry name" value="PRK13270.1"/>
    <property type="match status" value="1"/>
</dbReference>
<comment type="caution">
    <text evidence="4">The sequence shown here is derived from an EMBL/GenBank/DDBJ whole genome shotgun (WGS) entry which is preliminary data.</text>
</comment>
<dbReference type="PRINTS" id="PR00744">
    <property type="entry name" value="GLHYDRLASE37"/>
</dbReference>
<accession>A0A6M2BMI1</accession>
<evidence type="ECO:0000256" key="1">
    <source>
        <dbReference type="ARBA" id="ARBA00022801"/>
    </source>
</evidence>
<dbReference type="Gene3D" id="1.50.10.10">
    <property type="match status" value="1"/>
</dbReference>
<evidence type="ECO:0000256" key="3">
    <source>
        <dbReference type="SAM" id="SignalP"/>
    </source>
</evidence>
<dbReference type="PROSITE" id="PS00927">
    <property type="entry name" value="TREHALASE_1"/>
    <property type="match status" value="1"/>
</dbReference>
<dbReference type="GO" id="GO:0005993">
    <property type="term" value="P:trehalose catabolic process"/>
    <property type="evidence" value="ECO:0007669"/>
    <property type="project" value="TreeGrafter"/>
</dbReference>
<keyword evidence="2" id="KW-0326">Glycosidase</keyword>
<evidence type="ECO:0000256" key="2">
    <source>
        <dbReference type="ARBA" id="ARBA00023295"/>
    </source>
</evidence>
<feature type="chain" id="PRO_5026787534" evidence="3">
    <location>
        <begin position="22"/>
        <end position="525"/>
    </location>
</feature>
<dbReference type="InterPro" id="IPR012341">
    <property type="entry name" value="6hp_glycosidase-like_sf"/>
</dbReference>
<organism evidence="4 5">
    <name type="scientific">Solimonas terrae</name>
    <dbReference type="NCBI Taxonomy" id="1396819"/>
    <lineage>
        <taxon>Bacteria</taxon>
        <taxon>Pseudomonadati</taxon>
        <taxon>Pseudomonadota</taxon>
        <taxon>Gammaproteobacteria</taxon>
        <taxon>Nevskiales</taxon>
        <taxon>Nevskiaceae</taxon>
        <taxon>Solimonas</taxon>
    </lineage>
</organism>
<dbReference type="Proteomes" id="UP000472676">
    <property type="component" value="Unassembled WGS sequence"/>
</dbReference>
<reference evidence="4 5" key="1">
    <citation type="journal article" date="2014" name="Int. J. Syst. Evol. Microbiol.">
        <title>Solimonas terrae sp. nov., isolated from soil.</title>
        <authorList>
            <person name="Kim S.J."/>
            <person name="Moon J.Y."/>
            <person name="Weon H.Y."/>
            <person name="Ahn J.H."/>
            <person name="Chen W.M."/>
            <person name="Kwon S.W."/>
        </authorList>
    </citation>
    <scope>NUCLEOTIDE SEQUENCE [LARGE SCALE GENOMIC DNA]</scope>
    <source>
        <strain evidence="4 5">KIS83-12</strain>
    </source>
</reference>
<dbReference type="EMBL" id="JAAMOW010000001">
    <property type="protein sequence ID" value="NGY03307.1"/>
    <property type="molecule type" value="Genomic_DNA"/>
</dbReference>
<dbReference type="InterPro" id="IPR008928">
    <property type="entry name" value="6-hairpin_glycosidase_sf"/>
</dbReference>
<dbReference type="SUPFAM" id="SSF48208">
    <property type="entry name" value="Six-hairpin glycosidases"/>
    <property type="match status" value="1"/>
</dbReference>
<dbReference type="NCBIfam" id="NF009774">
    <property type="entry name" value="PRK13271.1"/>
    <property type="match status" value="1"/>
</dbReference>
<dbReference type="PROSITE" id="PS00928">
    <property type="entry name" value="TREHALASE_2"/>
    <property type="match status" value="1"/>
</dbReference>
<evidence type="ECO:0000313" key="5">
    <source>
        <dbReference type="Proteomes" id="UP000472676"/>
    </source>
</evidence>
<keyword evidence="5" id="KW-1185">Reference proteome</keyword>
<name>A0A6M2BMI1_9GAMM</name>
<keyword evidence="1" id="KW-0378">Hydrolase</keyword>
<proteinExistence type="predicted"/>
<evidence type="ECO:0000313" key="4">
    <source>
        <dbReference type="EMBL" id="NGY03307.1"/>
    </source>
</evidence>
<dbReference type="InterPro" id="IPR018232">
    <property type="entry name" value="Glyco_hydro_37_CS"/>
</dbReference>
<dbReference type="Pfam" id="PF01204">
    <property type="entry name" value="Trehalase"/>
    <property type="match status" value="1"/>
</dbReference>
<sequence>MRLSGFITCIVLALCGSTAAAAPATPPSPLDVYQELFVRVESQSLFSDDKTFADAEPRQNPAAILAAYRAHVPRDRAELAAFVAAHFDLPHDGAVQPAEPSASCALKEHIARLWTALQRPPTVPAPGSSALAFAFPHVIPGGRFRELYYWDSYFTALGLVRDGHTDIVQDMVAGFAALIARYGHIPNGTRTYYLSRSQPPVFFLMVGLLDPTDPAQAYAAWLPALRAEHAYWMSGERSLAVGTAAAHVVRLADGALLNRYWDARDTPRDEAYRKDVAVAQRTQRPAAEVYRDIRAAAESGWDFSSRWFADGRHLQTIETTAIVPVDLNSLLYGLEQAIALGCARVHDSGCETEFTQRMAARRAAIERYLWNVKAHCYFDYQWRRGEPTRRLSAATLYPLFVGAAVPQHAAAVAEVVERRLVKSGGLVTTARHTGQQWDAPNGWAPLQWIAVDALSRYGLRDDARSLACRWLLTVERTYDVEHRLVEKYDVETRRPGGGGEYPLQDGFGWTNGVTRALLDQYPDCK</sequence>
<protein>
    <submittedName>
        <fullName evidence="4">Alpha,alpha-trehalase TreF</fullName>
    </submittedName>
</protein>
<dbReference type="AlphaFoldDB" id="A0A6M2BMI1"/>